<dbReference type="EMBL" id="JARBDR010000723">
    <property type="protein sequence ID" value="KAJ8307774.1"/>
    <property type="molecule type" value="Genomic_DNA"/>
</dbReference>
<proteinExistence type="predicted"/>
<keyword evidence="3" id="KW-1185">Reference proteome</keyword>
<gene>
    <name evidence="2" type="ORF">KUTeg_014676</name>
</gene>
<keyword evidence="1" id="KW-1133">Transmembrane helix</keyword>
<evidence type="ECO:0000256" key="1">
    <source>
        <dbReference type="SAM" id="Phobius"/>
    </source>
</evidence>
<sequence>MEIDSGMKQEIGKLDLQKVRPKSILKSHQLNSIKRYKLSKLVCENGNFPTIQPNVFMLPLHKLRNVFVLFLGYITLRNVFALYYCRLRNVFVLFYCRLRYVTSLYCNVFVLFHCNVTLRNVFVMFIVGYGTSLYFIVGYVTLRNVFVMFRNTEVRCSELPDLDFSLWREQDPSMKTGNIYNKQYYNRPPIYTFSNVRLPLPFRKYKK</sequence>
<evidence type="ECO:0000313" key="2">
    <source>
        <dbReference type="EMBL" id="KAJ8307774.1"/>
    </source>
</evidence>
<accession>A0ABQ9ERD3</accession>
<feature type="transmembrane region" description="Helical" evidence="1">
    <location>
        <begin position="118"/>
        <end position="142"/>
    </location>
</feature>
<evidence type="ECO:0000313" key="3">
    <source>
        <dbReference type="Proteomes" id="UP001217089"/>
    </source>
</evidence>
<name>A0ABQ9ERD3_TEGGR</name>
<comment type="caution">
    <text evidence="2">The sequence shown here is derived from an EMBL/GenBank/DDBJ whole genome shotgun (WGS) entry which is preliminary data.</text>
</comment>
<reference evidence="2 3" key="1">
    <citation type="submission" date="2022-12" db="EMBL/GenBank/DDBJ databases">
        <title>Chromosome-level genome of Tegillarca granosa.</title>
        <authorList>
            <person name="Kim J."/>
        </authorList>
    </citation>
    <scope>NUCLEOTIDE SEQUENCE [LARGE SCALE GENOMIC DNA]</scope>
    <source>
        <strain evidence="2">Teg-2019</strain>
        <tissue evidence="2">Adductor muscle</tissue>
    </source>
</reference>
<organism evidence="2 3">
    <name type="scientific">Tegillarca granosa</name>
    <name type="common">Malaysian cockle</name>
    <name type="synonym">Anadara granosa</name>
    <dbReference type="NCBI Taxonomy" id="220873"/>
    <lineage>
        <taxon>Eukaryota</taxon>
        <taxon>Metazoa</taxon>
        <taxon>Spiralia</taxon>
        <taxon>Lophotrochozoa</taxon>
        <taxon>Mollusca</taxon>
        <taxon>Bivalvia</taxon>
        <taxon>Autobranchia</taxon>
        <taxon>Pteriomorphia</taxon>
        <taxon>Arcoida</taxon>
        <taxon>Arcoidea</taxon>
        <taxon>Arcidae</taxon>
        <taxon>Tegillarca</taxon>
    </lineage>
</organism>
<dbReference type="Proteomes" id="UP001217089">
    <property type="component" value="Unassembled WGS sequence"/>
</dbReference>
<keyword evidence="1" id="KW-0472">Membrane</keyword>
<feature type="transmembrane region" description="Helical" evidence="1">
    <location>
        <begin position="92"/>
        <end position="112"/>
    </location>
</feature>
<protein>
    <submittedName>
        <fullName evidence="2">Uncharacterized protein</fullName>
    </submittedName>
</protein>
<feature type="transmembrane region" description="Helical" evidence="1">
    <location>
        <begin position="66"/>
        <end position="85"/>
    </location>
</feature>
<keyword evidence="1" id="KW-0812">Transmembrane</keyword>